<evidence type="ECO:0000313" key="2">
    <source>
        <dbReference type="EMBL" id="REK88690.1"/>
    </source>
</evidence>
<dbReference type="AlphaFoldDB" id="A0A371Q1W5"/>
<accession>A0A371Q1W5</accession>
<dbReference type="EMBL" id="QUAC01000154">
    <property type="protein sequence ID" value="REK88690.1"/>
    <property type="molecule type" value="Genomic_DNA"/>
</dbReference>
<dbReference type="NCBIfam" id="TIGR03816">
    <property type="entry name" value="tadE_like_DECH"/>
    <property type="match status" value="1"/>
</dbReference>
<reference evidence="2 3" key="1">
    <citation type="submission" date="2018-08" db="EMBL/GenBank/DDBJ databases">
        <title>Streptomyces NEAU-D10 sp. nov., a novel Actinomycete isolated from soil.</title>
        <authorList>
            <person name="Jin L."/>
        </authorList>
    </citation>
    <scope>NUCLEOTIDE SEQUENCE [LARGE SCALE GENOMIC DNA]</scope>
    <source>
        <strain evidence="2 3">NEAU-D10</strain>
    </source>
</reference>
<organism evidence="2 3">
    <name type="scientific">Streptomyces inhibens</name>
    <dbReference type="NCBI Taxonomy" id="2293571"/>
    <lineage>
        <taxon>Bacteria</taxon>
        <taxon>Bacillati</taxon>
        <taxon>Actinomycetota</taxon>
        <taxon>Actinomycetes</taxon>
        <taxon>Kitasatosporales</taxon>
        <taxon>Streptomycetaceae</taxon>
        <taxon>Streptomyces</taxon>
    </lineage>
</organism>
<comment type="caution">
    <text evidence="2">The sequence shown here is derived from an EMBL/GenBank/DDBJ whole genome shotgun (WGS) entry which is preliminary data.</text>
</comment>
<dbReference type="RefSeq" id="WP_244943143.1">
    <property type="nucleotide sequence ID" value="NZ_QUAC01000154.1"/>
</dbReference>
<sequence>MPRKRCDEGSATVWTVFAAAALCAVFLALLGVGQAVTARHQAGGAADLAALAAADRAPRGPAG</sequence>
<gene>
    <name evidence="2" type="ORF">DY245_19860</name>
</gene>
<dbReference type="InterPro" id="IPR021202">
    <property type="entry name" value="Rv3654c-like"/>
</dbReference>
<evidence type="ECO:0000313" key="3">
    <source>
        <dbReference type="Proteomes" id="UP000262477"/>
    </source>
</evidence>
<feature type="domain" description="Putative Flp pilus-assembly TadG-like N-terminal" evidence="1">
    <location>
        <begin position="9"/>
        <end position="55"/>
    </location>
</feature>
<dbReference type="Proteomes" id="UP000262477">
    <property type="component" value="Unassembled WGS sequence"/>
</dbReference>
<dbReference type="Pfam" id="PF13400">
    <property type="entry name" value="Tad"/>
    <property type="match status" value="1"/>
</dbReference>
<feature type="non-terminal residue" evidence="2">
    <location>
        <position position="63"/>
    </location>
</feature>
<evidence type="ECO:0000259" key="1">
    <source>
        <dbReference type="Pfam" id="PF13400"/>
    </source>
</evidence>
<dbReference type="InterPro" id="IPR028087">
    <property type="entry name" value="Tad_N"/>
</dbReference>
<proteinExistence type="predicted"/>
<keyword evidence="3" id="KW-1185">Reference proteome</keyword>
<protein>
    <recommendedName>
        <fullName evidence="1">Putative Flp pilus-assembly TadG-like N-terminal domain-containing protein</fullName>
    </recommendedName>
</protein>
<name>A0A371Q1W5_STRIH</name>